<evidence type="ECO:0000256" key="2">
    <source>
        <dbReference type="ARBA" id="ARBA00010427"/>
    </source>
</evidence>
<dbReference type="PANTHER" id="PTHR12466:SF8">
    <property type="entry name" value="PARAFIBROMIN"/>
    <property type="match status" value="1"/>
</dbReference>
<evidence type="ECO:0000313" key="8">
    <source>
        <dbReference type="EMBL" id="MQM11601.1"/>
    </source>
</evidence>
<evidence type="ECO:0000256" key="3">
    <source>
        <dbReference type="ARBA" id="ARBA00023015"/>
    </source>
</evidence>
<dbReference type="AlphaFoldDB" id="A0A843X0Y9"/>
<keyword evidence="4" id="KW-0804">Transcription</keyword>
<dbReference type="PANTHER" id="PTHR12466">
    <property type="entry name" value="CDC73 DOMAIN PROTEIN"/>
    <property type="match status" value="1"/>
</dbReference>
<sequence length="395" mass="44004">MDPLLALRDFAMRGELEKIVRAGEEFRFGGDYAFPCSAETAYRSKQGGLYTLETLVYYVKHHQLKHTEYLQSARLHRVPTVTLPDRKPLLDYLLGRVASSDAIDFVPSAIDGYHPHPPPAAAPPPGPIEEYRPDDPSILVAAVRDDAAPATIATAGVGEMEMDVGGEARVADGAEKGPGMVLDYVSMIRVLERPLKDRETLLECRNRDFYSVLVASTKREEERQRIESQQRKDGLVAKTRLIGADDHHRTAVIGYVGGAGGAEADHHHDAVPRPKMLLRGSKIGEGVPIILVPSAFQTLITIFNVKEFLEDGVFVPSDVKVKGGMAKPECVTVQKKLSRDRLVAAYEVRDKPSVLKPEDWDRVVAVFVLGKEWQFKDWPFKDHVEIFNKKMSNDR</sequence>
<dbReference type="GO" id="GO:0032968">
    <property type="term" value="P:positive regulation of transcription elongation by RNA polymerase II"/>
    <property type="evidence" value="ECO:0007669"/>
    <property type="project" value="TreeGrafter"/>
</dbReference>
<evidence type="ECO:0000256" key="4">
    <source>
        <dbReference type="ARBA" id="ARBA00023163"/>
    </source>
</evidence>
<dbReference type="GO" id="GO:0016593">
    <property type="term" value="C:Cdc73/Paf1 complex"/>
    <property type="evidence" value="ECO:0007669"/>
    <property type="project" value="InterPro"/>
</dbReference>
<dbReference type="FunFam" id="3.40.50.11990:FF:000002">
    <property type="entry name" value="protein CDC73 homolog"/>
    <property type="match status" value="1"/>
</dbReference>
<feature type="domain" description="Cell division control protein 73 C-terminal" evidence="6">
    <location>
        <begin position="287"/>
        <end position="389"/>
    </location>
</feature>
<comment type="caution">
    <text evidence="8">The sequence shown here is derived from an EMBL/GenBank/DDBJ whole genome shotgun (WGS) entry which is preliminary data.</text>
</comment>
<gene>
    <name evidence="8" type="ORF">Taro_044507</name>
</gene>
<organism evidence="8 9">
    <name type="scientific">Colocasia esculenta</name>
    <name type="common">Wild taro</name>
    <name type="synonym">Arum esculentum</name>
    <dbReference type="NCBI Taxonomy" id="4460"/>
    <lineage>
        <taxon>Eukaryota</taxon>
        <taxon>Viridiplantae</taxon>
        <taxon>Streptophyta</taxon>
        <taxon>Embryophyta</taxon>
        <taxon>Tracheophyta</taxon>
        <taxon>Spermatophyta</taxon>
        <taxon>Magnoliopsida</taxon>
        <taxon>Liliopsida</taxon>
        <taxon>Araceae</taxon>
        <taxon>Aroideae</taxon>
        <taxon>Colocasieae</taxon>
        <taxon>Colocasia</taxon>
    </lineage>
</organism>
<keyword evidence="5" id="KW-0539">Nucleus</keyword>
<reference evidence="8" key="1">
    <citation type="submission" date="2017-07" db="EMBL/GenBank/DDBJ databases">
        <title>Taro Niue Genome Assembly and Annotation.</title>
        <authorList>
            <person name="Atibalentja N."/>
            <person name="Keating K."/>
            <person name="Fields C.J."/>
        </authorList>
    </citation>
    <scope>NUCLEOTIDE SEQUENCE</scope>
    <source>
        <strain evidence="8">Niue_2</strain>
        <tissue evidence="8">Leaf</tissue>
    </source>
</reference>
<evidence type="ECO:0008006" key="10">
    <source>
        <dbReference type="Google" id="ProtNLM"/>
    </source>
</evidence>
<dbReference type="InterPro" id="IPR007852">
    <property type="entry name" value="Cdc73/Parafibromin"/>
</dbReference>
<comment type="similarity">
    <text evidence="2">Belongs to the CDC73 family.</text>
</comment>
<dbReference type="Pfam" id="PF16050">
    <property type="entry name" value="CDC73_N"/>
    <property type="match status" value="1"/>
</dbReference>
<keyword evidence="3" id="KW-0805">Transcription regulation</keyword>
<evidence type="ECO:0000259" key="7">
    <source>
        <dbReference type="Pfam" id="PF16050"/>
    </source>
</evidence>
<dbReference type="InterPro" id="IPR032041">
    <property type="entry name" value="Cdc73_N"/>
</dbReference>
<evidence type="ECO:0000256" key="5">
    <source>
        <dbReference type="ARBA" id="ARBA00023242"/>
    </source>
</evidence>
<keyword evidence="9" id="KW-1185">Reference proteome</keyword>
<dbReference type="Proteomes" id="UP000652761">
    <property type="component" value="Unassembled WGS sequence"/>
</dbReference>
<dbReference type="EMBL" id="NMUH01005028">
    <property type="protein sequence ID" value="MQM11601.1"/>
    <property type="molecule type" value="Genomic_DNA"/>
</dbReference>
<dbReference type="OrthoDB" id="2186602at2759"/>
<dbReference type="GO" id="GO:0000993">
    <property type="term" value="F:RNA polymerase II complex binding"/>
    <property type="evidence" value="ECO:0007669"/>
    <property type="project" value="TreeGrafter"/>
</dbReference>
<feature type="domain" description="Paf1 complex subunit Cdc73 N-terminal" evidence="7">
    <location>
        <begin position="2"/>
        <end position="104"/>
    </location>
</feature>
<comment type="subcellular location">
    <subcellularLocation>
        <location evidence="1">Nucleus</location>
    </subcellularLocation>
</comment>
<dbReference type="InterPro" id="IPR031336">
    <property type="entry name" value="CDC73_C"/>
</dbReference>
<protein>
    <recommendedName>
        <fullName evidence="10">PHP</fullName>
    </recommendedName>
</protein>
<dbReference type="Gene3D" id="3.40.50.11990">
    <property type="entry name" value="RNA polymerase II accessory factor, Cdc73 C-terminal domain"/>
    <property type="match status" value="1"/>
</dbReference>
<evidence type="ECO:0000313" key="9">
    <source>
        <dbReference type="Proteomes" id="UP000652761"/>
    </source>
</evidence>
<dbReference type="GO" id="GO:0006368">
    <property type="term" value="P:transcription elongation by RNA polymerase II"/>
    <property type="evidence" value="ECO:0007669"/>
    <property type="project" value="InterPro"/>
</dbReference>
<proteinExistence type="inferred from homology"/>
<dbReference type="Pfam" id="PF05179">
    <property type="entry name" value="CDC73_C"/>
    <property type="match status" value="1"/>
</dbReference>
<evidence type="ECO:0000256" key="1">
    <source>
        <dbReference type="ARBA" id="ARBA00004123"/>
    </source>
</evidence>
<evidence type="ECO:0000259" key="6">
    <source>
        <dbReference type="Pfam" id="PF05179"/>
    </source>
</evidence>
<dbReference type="InterPro" id="IPR038103">
    <property type="entry name" value="CDC73_C_sf"/>
</dbReference>
<name>A0A843X0Y9_COLES</name>
<accession>A0A843X0Y9</accession>